<reference evidence="1" key="2">
    <citation type="journal article" date="2022" name="New Phytol.">
        <title>Evolutionary transition to the ectomycorrhizal habit in the genomes of a hyperdiverse lineage of mushroom-forming fungi.</title>
        <authorList>
            <person name="Looney B."/>
            <person name="Miyauchi S."/>
            <person name="Morin E."/>
            <person name="Drula E."/>
            <person name="Courty P.E."/>
            <person name="Kohler A."/>
            <person name="Kuo A."/>
            <person name="LaButti K."/>
            <person name="Pangilinan J."/>
            <person name="Lipzen A."/>
            <person name="Riley R."/>
            <person name="Andreopoulos W."/>
            <person name="He G."/>
            <person name="Johnson J."/>
            <person name="Nolan M."/>
            <person name="Tritt A."/>
            <person name="Barry K.W."/>
            <person name="Grigoriev I.V."/>
            <person name="Nagy L.G."/>
            <person name="Hibbett D."/>
            <person name="Henrissat B."/>
            <person name="Matheny P.B."/>
            <person name="Labbe J."/>
            <person name="Martin F.M."/>
        </authorList>
    </citation>
    <scope>NUCLEOTIDE SEQUENCE</scope>
    <source>
        <strain evidence="1">EC-137</strain>
    </source>
</reference>
<name>A0ACB8QLU8_9AGAM</name>
<dbReference type="Proteomes" id="UP000814128">
    <property type="component" value="Unassembled WGS sequence"/>
</dbReference>
<accession>A0ACB8QLU8</accession>
<organism evidence="1 2">
    <name type="scientific">Vararia minispora EC-137</name>
    <dbReference type="NCBI Taxonomy" id="1314806"/>
    <lineage>
        <taxon>Eukaryota</taxon>
        <taxon>Fungi</taxon>
        <taxon>Dikarya</taxon>
        <taxon>Basidiomycota</taxon>
        <taxon>Agaricomycotina</taxon>
        <taxon>Agaricomycetes</taxon>
        <taxon>Russulales</taxon>
        <taxon>Lachnocladiaceae</taxon>
        <taxon>Vararia</taxon>
    </lineage>
</organism>
<keyword evidence="2" id="KW-1185">Reference proteome</keyword>
<comment type="caution">
    <text evidence="1">The sequence shown here is derived from an EMBL/GenBank/DDBJ whole genome shotgun (WGS) entry which is preliminary data.</text>
</comment>
<evidence type="ECO:0000313" key="2">
    <source>
        <dbReference type="Proteomes" id="UP000814128"/>
    </source>
</evidence>
<dbReference type="EMBL" id="MU273535">
    <property type="protein sequence ID" value="KAI0032814.1"/>
    <property type="molecule type" value="Genomic_DNA"/>
</dbReference>
<gene>
    <name evidence="1" type="ORF">K488DRAFT_78243</name>
</gene>
<proteinExistence type="predicted"/>
<sequence>MTSTPSIYSVRHTRALSPPLSSATGSTISPHVSRMNIVTRLAIEGHAKEGDSVPIRMYLKLAVPADNVSPGSTIPLFKEENVKIVDSNVHPLDQASTPYNFSSSQSPLLHNAARALTLPARLSQSYMILFTSQSSTSSRYATAIGSTAPLDRRYTGYITISGFYVSFVLPKELPPRPSMNSMHEDSGEHTPVPSKFRPRRGSVGEKNMLQFMVGISMVVPYLSRPPRAPWLLSIPTPRCLSNNLKLRIFPPQSNNSTSSSYQSLSSTDGESDVPPWDVTADPHVTRQPISRRSAYQYQNFADDEGSDSASPGFSEDVGIQGTFQSTERIRIRWSHPPRSIDDGSTDGRRRVGVEAVQGEMVCEVLGRAHERSSGREGVAMRLEYRGTCKATLLGMDVGLEVKGCDVGWWSVIGGAGYTGHDISGMNRSLASEPHPLFDMPQPNSNPDAGSTSSTASLLRIPLPPSKSVPEYSFESTPTTPGSEAGMSSVFSTTDGDSKGRSRASSVNEPDFSPSTPITLHININDILPPNSESLAFTIAGTVLRSDITGSERVGHPEDLTVSLPRFRVLAADSETIQTTVRSGLESTAGIVSVSASSDIKARPTELRPGGRTKLGSDGGRITLHTPPARRGPSPFPQSTVEDEAVGSTNVGRGISPVPFSRRQRVSSTNGVRDTLLSSLRPIRTGELMIPYVNAIVIPFLGDGKEYAVRLQLPAPANPENEWLEFFLAYTGSLGPPRVEFISATLEGVPVLYEEKAVGQQEKDSPSVAPLGTIGVTGWITSVRVHIGVLAGGSVEVVYTIHCDTMDDAVKGKRKTTDGVEIMLPIFDLPIGRIQVDIESGKPPPITFYK</sequence>
<reference evidence="1" key="1">
    <citation type="submission" date="2021-02" db="EMBL/GenBank/DDBJ databases">
        <authorList>
            <consortium name="DOE Joint Genome Institute"/>
            <person name="Ahrendt S."/>
            <person name="Looney B.P."/>
            <person name="Miyauchi S."/>
            <person name="Morin E."/>
            <person name="Drula E."/>
            <person name="Courty P.E."/>
            <person name="Chicoki N."/>
            <person name="Fauchery L."/>
            <person name="Kohler A."/>
            <person name="Kuo A."/>
            <person name="Labutti K."/>
            <person name="Pangilinan J."/>
            <person name="Lipzen A."/>
            <person name="Riley R."/>
            <person name="Andreopoulos W."/>
            <person name="He G."/>
            <person name="Johnson J."/>
            <person name="Barry K.W."/>
            <person name="Grigoriev I.V."/>
            <person name="Nagy L."/>
            <person name="Hibbett D."/>
            <person name="Henrissat B."/>
            <person name="Matheny P.B."/>
            <person name="Labbe J."/>
            <person name="Martin F."/>
        </authorList>
    </citation>
    <scope>NUCLEOTIDE SEQUENCE</scope>
    <source>
        <strain evidence="1">EC-137</strain>
    </source>
</reference>
<protein>
    <submittedName>
        <fullName evidence="1">Uncharacterized protein</fullName>
    </submittedName>
</protein>
<evidence type="ECO:0000313" key="1">
    <source>
        <dbReference type="EMBL" id="KAI0032814.1"/>
    </source>
</evidence>